<keyword evidence="4" id="KW-0238">DNA-binding</keyword>
<name>A0A931DYK3_9CORY</name>
<gene>
    <name evidence="6" type="ORF">IW254_000027</name>
</gene>
<dbReference type="RefSeq" id="WP_196823695.1">
    <property type="nucleotide sequence ID" value="NZ_CP046980.1"/>
</dbReference>
<dbReference type="InterPro" id="IPR001207">
    <property type="entry name" value="Transposase_mutator"/>
</dbReference>
<sequence length="465" mass="51417">MTTVSPKKGHDPARVNEISEKLMENPELASLISELSTSADDASDLVKGLLQASINAGLQSEMDAHLGYGHADRKAKARVETAQESNHRNGSYTKTVNSGYGAVEVTMPRDRAGTFAPKMVPKGSRRLTELDDMIISLYAGGMTVRDIQHHLATTLGVDMSPDTISTITDAVLDEVMIWQNRQLDEFYPVIFLDALRVKIRDGHRVVNKACYMAIGVDIDGIKHILGLWIADNEGAAFWASVCADLANRGVQDVFIVCCDGLKGLPEAVEATWPNSMVQTCIVHLIRAANRWVSYQDRKGVSRALREVYTAANEDTARAALDAFEASELGRRYPQSVKVWRDAWERFVPFLQFPPAARRVLYTTNSIESLNAELRKATRNRGQFPNDTAALKTLWLMICNIEDKRAAQRAKKAKRDIECNGYIEGAKATGWKQAINQLAVAYPDRFADGPGPRKVDTVGVKLLALL</sequence>
<comment type="similarity">
    <text evidence="2">Belongs to the transposase mutator family.</text>
</comment>
<evidence type="ECO:0000256" key="1">
    <source>
        <dbReference type="ARBA" id="ARBA00002190"/>
    </source>
</evidence>
<evidence type="ECO:0000256" key="2">
    <source>
        <dbReference type="ARBA" id="ARBA00010961"/>
    </source>
</evidence>
<protein>
    <submittedName>
        <fullName evidence="6">Transposase-like protein</fullName>
    </submittedName>
</protein>
<comment type="caution">
    <text evidence="6">The sequence shown here is derived from an EMBL/GenBank/DDBJ whole genome shotgun (WGS) entry which is preliminary data.</text>
</comment>
<reference evidence="6" key="1">
    <citation type="submission" date="2020-11" db="EMBL/GenBank/DDBJ databases">
        <title>Sequencing the genomes of 1000 actinobacteria strains.</title>
        <authorList>
            <person name="Klenk H.-P."/>
        </authorList>
    </citation>
    <scope>NUCLEOTIDE SEQUENCE</scope>
    <source>
        <strain evidence="6">DSM 45632</strain>
    </source>
</reference>
<dbReference type="Proteomes" id="UP000658613">
    <property type="component" value="Unassembled WGS sequence"/>
</dbReference>
<keyword evidence="7" id="KW-1185">Reference proteome</keyword>
<dbReference type="AlphaFoldDB" id="A0A931DYK3"/>
<dbReference type="PANTHER" id="PTHR33217:SF8">
    <property type="entry name" value="MUTATOR FAMILY TRANSPOSASE"/>
    <property type="match status" value="1"/>
</dbReference>
<comment type="function">
    <text evidence="1">Required for the transposition of the insertion element.</text>
</comment>
<dbReference type="GO" id="GO:0003677">
    <property type="term" value="F:DNA binding"/>
    <property type="evidence" value="ECO:0007669"/>
    <property type="project" value="UniProtKB-KW"/>
</dbReference>
<keyword evidence="3" id="KW-0815">Transposition</keyword>
<dbReference type="GO" id="GO:0006313">
    <property type="term" value="P:DNA transposition"/>
    <property type="evidence" value="ECO:0007669"/>
    <property type="project" value="InterPro"/>
</dbReference>
<dbReference type="GO" id="GO:0004803">
    <property type="term" value="F:transposase activity"/>
    <property type="evidence" value="ECO:0007669"/>
    <property type="project" value="InterPro"/>
</dbReference>
<evidence type="ECO:0000256" key="5">
    <source>
        <dbReference type="ARBA" id="ARBA00023172"/>
    </source>
</evidence>
<organism evidence="6 7">
    <name type="scientific">Corynebacterium aquatimens</name>
    <dbReference type="NCBI Taxonomy" id="1190508"/>
    <lineage>
        <taxon>Bacteria</taxon>
        <taxon>Bacillati</taxon>
        <taxon>Actinomycetota</taxon>
        <taxon>Actinomycetes</taxon>
        <taxon>Mycobacteriales</taxon>
        <taxon>Corynebacteriaceae</taxon>
        <taxon>Corynebacterium</taxon>
    </lineage>
</organism>
<evidence type="ECO:0000313" key="7">
    <source>
        <dbReference type="Proteomes" id="UP000658613"/>
    </source>
</evidence>
<dbReference type="NCBIfam" id="NF033543">
    <property type="entry name" value="transpos_IS256"/>
    <property type="match status" value="1"/>
</dbReference>
<dbReference type="Pfam" id="PF00872">
    <property type="entry name" value="Transposase_mut"/>
    <property type="match status" value="1"/>
</dbReference>
<dbReference type="PROSITE" id="PS01007">
    <property type="entry name" value="TRANSPOSASE_MUTATOR"/>
    <property type="match status" value="1"/>
</dbReference>
<dbReference type="PANTHER" id="PTHR33217">
    <property type="entry name" value="TRANSPOSASE FOR INSERTION SEQUENCE ELEMENT IS1081"/>
    <property type="match status" value="1"/>
</dbReference>
<evidence type="ECO:0000256" key="3">
    <source>
        <dbReference type="ARBA" id="ARBA00022578"/>
    </source>
</evidence>
<proteinExistence type="inferred from homology"/>
<evidence type="ECO:0000256" key="4">
    <source>
        <dbReference type="ARBA" id="ARBA00023125"/>
    </source>
</evidence>
<keyword evidence="5" id="KW-0233">DNA recombination</keyword>
<evidence type="ECO:0000313" key="6">
    <source>
        <dbReference type="EMBL" id="MBG6121058.1"/>
    </source>
</evidence>
<dbReference type="EMBL" id="JADOUE010000001">
    <property type="protein sequence ID" value="MBG6121058.1"/>
    <property type="molecule type" value="Genomic_DNA"/>
</dbReference>
<accession>A0A931DYK3</accession>